<dbReference type="EMBL" id="JACJQH010000016">
    <property type="protein sequence ID" value="MBD2196267.1"/>
    <property type="molecule type" value="Genomic_DNA"/>
</dbReference>
<dbReference type="InterPro" id="IPR000182">
    <property type="entry name" value="GNAT_dom"/>
</dbReference>
<name>A0ABR8ACK4_9CYAN</name>
<evidence type="ECO:0000313" key="3">
    <source>
        <dbReference type="Proteomes" id="UP000658514"/>
    </source>
</evidence>
<dbReference type="Gene3D" id="3.40.630.30">
    <property type="match status" value="1"/>
</dbReference>
<dbReference type="SUPFAM" id="SSF55729">
    <property type="entry name" value="Acyl-CoA N-acyltransferases (Nat)"/>
    <property type="match status" value="1"/>
</dbReference>
<keyword evidence="3" id="KW-1185">Reference proteome</keyword>
<dbReference type="InterPro" id="IPR016181">
    <property type="entry name" value="Acyl_CoA_acyltransferase"/>
</dbReference>
<evidence type="ECO:0000259" key="1">
    <source>
        <dbReference type="PROSITE" id="PS51186"/>
    </source>
</evidence>
<protein>
    <submittedName>
        <fullName evidence="2">GNAT family N-acetyltransferase</fullName>
    </submittedName>
</protein>
<accession>A0ABR8ACK4</accession>
<dbReference type="RefSeq" id="WP_190541383.1">
    <property type="nucleotide sequence ID" value="NZ_CAWPNO010000047.1"/>
</dbReference>
<sequence length="178" mass="20294">MQIESKRLLLVPISPTYREIIFQEFTPEVTEYTYAVPSADIAQTDKFIKQSIQEIENGTELILVILLKETKEFIGCAGLHAINTNTPELGIWTKKSAHGNYYGREAISALKAWAEENLDYEYLRYPVDKRNISSRKIPESLGGVIATEYDKINLGGKRLHTVEYWLYKAIKSSSNIDC</sequence>
<dbReference type="InterPro" id="IPR051531">
    <property type="entry name" value="N-acetyltransferase"/>
</dbReference>
<dbReference type="Pfam" id="PF13302">
    <property type="entry name" value="Acetyltransf_3"/>
    <property type="match status" value="1"/>
</dbReference>
<feature type="domain" description="N-acetyltransferase" evidence="1">
    <location>
        <begin position="20"/>
        <end position="171"/>
    </location>
</feature>
<proteinExistence type="predicted"/>
<dbReference type="PROSITE" id="PS51186">
    <property type="entry name" value="GNAT"/>
    <property type="match status" value="1"/>
</dbReference>
<organism evidence="2 3">
    <name type="scientific">Calothrix parietina FACHB-288</name>
    <dbReference type="NCBI Taxonomy" id="2692896"/>
    <lineage>
        <taxon>Bacteria</taxon>
        <taxon>Bacillati</taxon>
        <taxon>Cyanobacteriota</taxon>
        <taxon>Cyanophyceae</taxon>
        <taxon>Nostocales</taxon>
        <taxon>Calotrichaceae</taxon>
        <taxon>Calothrix</taxon>
    </lineage>
</organism>
<dbReference type="Proteomes" id="UP000658514">
    <property type="component" value="Unassembled WGS sequence"/>
</dbReference>
<reference evidence="2 3" key="1">
    <citation type="journal article" date="2020" name="ISME J.">
        <title>Comparative genomics reveals insights into cyanobacterial evolution and habitat adaptation.</title>
        <authorList>
            <person name="Chen M.Y."/>
            <person name="Teng W.K."/>
            <person name="Zhao L."/>
            <person name="Hu C.X."/>
            <person name="Zhou Y.K."/>
            <person name="Han B.P."/>
            <person name="Song L.R."/>
            <person name="Shu W.S."/>
        </authorList>
    </citation>
    <scope>NUCLEOTIDE SEQUENCE [LARGE SCALE GENOMIC DNA]</scope>
    <source>
        <strain evidence="2 3">FACHB-288</strain>
    </source>
</reference>
<evidence type="ECO:0000313" key="2">
    <source>
        <dbReference type="EMBL" id="MBD2196267.1"/>
    </source>
</evidence>
<gene>
    <name evidence="2" type="ORF">H6G24_12275</name>
</gene>
<dbReference type="PANTHER" id="PTHR43792:SF16">
    <property type="entry name" value="N-ACETYLTRANSFERASE DOMAIN-CONTAINING PROTEIN"/>
    <property type="match status" value="1"/>
</dbReference>
<dbReference type="PANTHER" id="PTHR43792">
    <property type="entry name" value="GNAT FAMILY, PUTATIVE (AFU_ORTHOLOGUE AFUA_3G00765)-RELATED-RELATED"/>
    <property type="match status" value="1"/>
</dbReference>
<comment type="caution">
    <text evidence="2">The sequence shown here is derived from an EMBL/GenBank/DDBJ whole genome shotgun (WGS) entry which is preliminary data.</text>
</comment>